<keyword evidence="4" id="KW-1185">Reference proteome</keyword>
<proteinExistence type="predicted"/>
<protein>
    <submittedName>
        <fullName evidence="3">Uncharacterized protein</fullName>
    </submittedName>
</protein>
<evidence type="ECO:0000256" key="2">
    <source>
        <dbReference type="SAM" id="SignalP"/>
    </source>
</evidence>
<feature type="chain" id="PRO_5047156222" evidence="2">
    <location>
        <begin position="40"/>
        <end position="92"/>
    </location>
</feature>
<keyword evidence="1" id="KW-0812">Transmembrane</keyword>
<evidence type="ECO:0000313" key="4">
    <source>
        <dbReference type="Proteomes" id="UP001256827"/>
    </source>
</evidence>
<gene>
    <name evidence="3" type="ORF">RGB73_30095</name>
</gene>
<dbReference type="EMBL" id="CP134051">
    <property type="protein sequence ID" value="WNC17862.1"/>
    <property type="molecule type" value="Genomic_DNA"/>
</dbReference>
<sequence length="92" mass="9359">MWNKVKGAAKSAWQSGKKAILNASAAVAVLVGGAVSASAADAVDTTQITTTFTDITTTVLTVIGAVAATAVTVMGVILAWKYGRKLFSMIAK</sequence>
<feature type="transmembrane region" description="Helical" evidence="1">
    <location>
        <begin position="55"/>
        <end position="80"/>
    </location>
</feature>
<keyword evidence="2" id="KW-0732">Signal</keyword>
<evidence type="ECO:0000313" key="3">
    <source>
        <dbReference type="EMBL" id="WNC17862.1"/>
    </source>
</evidence>
<feature type="signal peptide" evidence="2">
    <location>
        <begin position="1"/>
        <end position="39"/>
    </location>
</feature>
<organism evidence="3 4">
    <name type="scientific">Brevibacillus brevis</name>
    <name type="common">Bacillus brevis</name>
    <dbReference type="NCBI Taxonomy" id="1393"/>
    <lineage>
        <taxon>Bacteria</taxon>
        <taxon>Bacillati</taxon>
        <taxon>Bacillota</taxon>
        <taxon>Bacilli</taxon>
        <taxon>Bacillales</taxon>
        <taxon>Paenibacillaceae</taxon>
        <taxon>Brevibacillus</taxon>
    </lineage>
</organism>
<keyword evidence="1" id="KW-1133">Transmembrane helix</keyword>
<keyword evidence="3" id="KW-0614">Plasmid</keyword>
<dbReference type="RefSeq" id="WP_310774666.1">
    <property type="nucleotide sequence ID" value="NZ_CP134051.1"/>
</dbReference>
<name>A0ABY9TEZ4_BREBE</name>
<reference evidence="3 4" key="1">
    <citation type="submission" date="2023-09" db="EMBL/GenBank/DDBJ databases">
        <title>Complete Genome and Methylome dissection of Bacillus brevis NEB573 original source of BbsI restriction endonuclease.</title>
        <authorList>
            <person name="Fomenkov A."/>
            <person name="Roberts R.D."/>
        </authorList>
    </citation>
    <scope>NUCLEOTIDE SEQUENCE [LARGE SCALE GENOMIC DNA]</scope>
    <source>
        <strain evidence="3 4">NEB573</strain>
        <plasmid evidence="3 4">pBbsII</plasmid>
    </source>
</reference>
<dbReference type="Proteomes" id="UP001256827">
    <property type="component" value="Plasmid pBbsII"/>
</dbReference>
<geneLocation type="plasmid" evidence="3 4">
    <name>pBbsII</name>
</geneLocation>
<evidence type="ECO:0000256" key="1">
    <source>
        <dbReference type="SAM" id="Phobius"/>
    </source>
</evidence>
<accession>A0ABY9TEZ4</accession>
<keyword evidence="1" id="KW-0472">Membrane</keyword>